<dbReference type="Proteomes" id="UP000518300">
    <property type="component" value="Unassembled WGS sequence"/>
</dbReference>
<dbReference type="PROSITE" id="PS51257">
    <property type="entry name" value="PROKAR_LIPOPROTEIN"/>
    <property type="match status" value="1"/>
</dbReference>
<organism evidence="1 2">
    <name type="scientific">Pyxidicoccus fallax</name>
    <dbReference type="NCBI Taxonomy" id="394095"/>
    <lineage>
        <taxon>Bacteria</taxon>
        <taxon>Pseudomonadati</taxon>
        <taxon>Myxococcota</taxon>
        <taxon>Myxococcia</taxon>
        <taxon>Myxococcales</taxon>
        <taxon>Cystobacterineae</taxon>
        <taxon>Myxococcaceae</taxon>
        <taxon>Pyxidicoccus</taxon>
    </lineage>
</organism>
<dbReference type="EMBL" id="JABBJJ010000285">
    <property type="protein sequence ID" value="NMO20972.1"/>
    <property type="molecule type" value="Genomic_DNA"/>
</dbReference>
<accession>A0A848LTP2</accession>
<dbReference type="RefSeq" id="WP_169350175.1">
    <property type="nucleotide sequence ID" value="NZ_JABBJJ010000285.1"/>
</dbReference>
<evidence type="ECO:0000313" key="1">
    <source>
        <dbReference type="EMBL" id="NMO20972.1"/>
    </source>
</evidence>
<protein>
    <recommendedName>
        <fullName evidence="3">Lipoprotein</fullName>
    </recommendedName>
</protein>
<proteinExistence type="predicted"/>
<evidence type="ECO:0000313" key="2">
    <source>
        <dbReference type="Proteomes" id="UP000518300"/>
    </source>
</evidence>
<gene>
    <name evidence="1" type="ORF">HG543_39920</name>
</gene>
<evidence type="ECO:0008006" key="3">
    <source>
        <dbReference type="Google" id="ProtNLM"/>
    </source>
</evidence>
<name>A0A848LTP2_9BACT</name>
<reference evidence="1 2" key="1">
    <citation type="submission" date="2020-04" db="EMBL/GenBank/DDBJ databases">
        <title>Draft genome of Pyxidicoccus fallax type strain.</title>
        <authorList>
            <person name="Whitworth D.E."/>
        </authorList>
    </citation>
    <scope>NUCLEOTIDE SEQUENCE [LARGE SCALE GENOMIC DNA]</scope>
    <source>
        <strain evidence="1 2">DSM 14698</strain>
    </source>
</reference>
<keyword evidence="2" id="KW-1185">Reference proteome</keyword>
<comment type="caution">
    <text evidence="1">The sequence shown here is derived from an EMBL/GenBank/DDBJ whole genome shotgun (WGS) entry which is preliminary data.</text>
</comment>
<dbReference type="AlphaFoldDB" id="A0A848LTP2"/>
<sequence length="143" mass="15767">MRRLCAVLVVMVLGQALGGCSYFGYHKLEKPETLPAVEGEKVRLPESFEGAVELQGPSVAALEVAMRDFLPPGKKVRWKDGYAPLEECLSRRSTYDALVLPYGEGLFYVAFTPMIERCGLKTAILDGGAEYVVDGRGRVLRVR</sequence>